<name>T2JUX6_CROWT</name>
<protein>
    <submittedName>
        <fullName evidence="1">Uncharacterized protein</fullName>
    </submittedName>
</protein>
<dbReference type="AlphaFoldDB" id="T2JUX6"/>
<organism evidence="1 2">
    <name type="scientific">Crocosphaera watsonii WH 0402</name>
    <dbReference type="NCBI Taxonomy" id="1284629"/>
    <lineage>
        <taxon>Bacteria</taxon>
        <taxon>Bacillati</taxon>
        <taxon>Cyanobacteriota</taxon>
        <taxon>Cyanophyceae</taxon>
        <taxon>Oscillatoriophycideae</taxon>
        <taxon>Chroococcales</taxon>
        <taxon>Aphanothecaceae</taxon>
        <taxon>Crocosphaera</taxon>
    </lineage>
</organism>
<sequence>MVGIPSGRSSSFPGLGIHTLRVGLTFDPSFSLLIRLNRCFGVSDLTPSTPAVFFP</sequence>
<evidence type="ECO:0000313" key="2">
    <source>
        <dbReference type="Proteomes" id="UP000018130"/>
    </source>
</evidence>
<proteinExistence type="predicted"/>
<gene>
    <name evidence="1" type="ORF">CWATWH0402_6034</name>
</gene>
<reference evidence="1 2" key="2">
    <citation type="submission" date="2013-09" db="EMBL/GenBank/DDBJ databases">
        <title>Whole genome comparison of six Crocosphaera watsonii strains with differing phenotypes.</title>
        <authorList>
            <person name="Bench S.R."/>
            <person name="Heller P."/>
            <person name="Frank I."/>
            <person name="Arciniega M."/>
            <person name="Shilova I.N."/>
            <person name="Zehr J.P."/>
        </authorList>
    </citation>
    <scope>NUCLEOTIDE SEQUENCE [LARGE SCALE GENOMIC DNA]</scope>
    <source>
        <strain evidence="1 2">WH 0402</strain>
    </source>
</reference>
<evidence type="ECO:0000313" key="1">
    <source>
        <dbReference type="EMBL" id="CCQ68821.1"/>
    </source>
</evidence>
<reference evidence="1 2" key="1">
    <citation type="submission" date="2013-01" db="EMBL/GenBank/DDBJ databases">
        <authorList>
            <person name="Bench S."/>
        </authorList>
    </citation>
    <scope>NUCLEOTIDE SEQUENCE [LARGE SCALE GENOMIC DNA]</scope>
    <source>
        <strain evidence="1 2">WH 0402</strain>
    </source>
</reference>
<comment type="caution">
    <text evidence="1">The sequence shown here is derived from an EMBL/GenBank/DDBJ whole genome shotgun (WGS) entry which is preliminary data.</text>
</comment>
<dbReference type="EMBL" id="CAQN01000847">
    <property type="protein sequence ID" value="CCQ68821.1"/>
    <property type="molecule type" value="Genomic_DNA"/>
</dbReference>
<dbReference type="Proteomes" id="UP000018130">
    <property type="component" value="Unassembled WGS sequence"/>
</dbReference>
<accession>T2JUX6</accession>